<protein>
    <submittedName>
        <fullName evidence="3">Uncharacterized protein</fullName>
    </submittedName>
</protein>
<dbReference type="KEGG" id="blac:94348178"/>
<keyword evidence="1" id="KW-1133">Transmembrane helix</keyword>
<dbReference type="RefSeq" id="XP_067821000.1">
    <property type="nucleotide sequence ID" value="XM_067962507.1"/>
</dbReference>
<dbReference type="OrthoDB" id="125767at2759"/>
<dbReference type="EMBL" id="SHOA02000015">
    <property type="protein sequence ID" value="TDH71501.1"/>
    <property type="molecule type" value="Genomic_DNA"/>
</dbReference>
<keyword evidence="1" id="KW-0812">Transmembrane</keyword>
<keyword evidence="1" id="KW-0472">Membrane</keyword>
<dbReference type="AlphaFoldDB" id="A0A976FS21"/>
<gene>
    <name evidence="3" type="ORF">CCR75_004421</name>
</gene>
<dbReference type="GeneID" id="94348178"/>
<feature type="chain" id="PRO_5036995253" evidence="2">
    <location>
        <begin position="19"/>
        <end position="279"/>
    </location>
</feature>
<evidence type="ECO:0000313" key="4">
    <source>
        <dbReference type="Proteomes" id="UP000294530"/>
    </source>
</evidence>
<accession>A0A976FS21</accession>
<name>A0A976FS21_BRELC</name>
<feature type="signal peptide" evidence="2">
    <location>
        <begin position="1"/>
        <end position="18"/>
    </location>
</feature>
<sequence length="279" mass="29554">MRWFALLVLIASTLGVCAEKNASAQSVSKDDTLLLYQKDPVSQQFHEFVENASFSAAFSGCGLCQQTGQCDHAFRGQPGQFCLGMASGAPCCCPLDAQCVANRYECRCRRVVPTYGNNGGEYHPPHAHSSGMSGIFIFFALMLLCCICCCYLPTRRARQEREQVAYAQPVGPYQYGTNGGEEQVPYAYPSGPPRYDTPSYREGGGGTNPMAAGALGALGGLGVGAALGSIYSGRDHDNDGYRGNVGGVSDNTYTFSGDTGGGDFEGNCDDVGTFAGDSY</sequence>
<dbReference type="Proteomes" id="UP000294530">
    <property type="component" value="Unassembled WGS sequence"/>
</dbReference>
<keyword evidence="2" id="KW-0732">Signal</keyword>
<evidence type="ECO:0000256" key="1">
    <source>
        <dbReference type="SAM" id="Phobius"/>
    </source>
</evidence>
<organism evidence="3 4">
    <name type="scientific">Bremia lactucae</name>
    <name type="common">Lettuce downy mildew</name>
    <dbReference type="NCBI Taxonomy" id="4779"/>
    <lineage>
        <taxon>Eukaryota</taxon>
        <taxon>Sar</taxon>
        <taxon>Stramenopiles</taxon>
        <taxon>Oomycota</taxon>
        <taxon>Peronosporomycetes</taxon>
        <taxon>Peronosporales</taxon>
        <taxon>Peronosporaceae</taxon>
        <taxon>Bremia</taxon>
    </lineage>
</organism>
<comment type="caution">
    <text evidence="3">The sequence shown here is derived from an EMBL/GenBank/DDBJ whole genome shotgun (WGS) entry which is preliminary data.</text>
</comment>
<proteinExistence type="predicted"/>
<evidence type="ECO:0000256" key="2">
    <source>
        <dbReference type="SAM" id="SignalP"/>
    </source>
</evidence>
<reference evidence="3 4" key="1">
    <citation type="journal article" date="2021" name="Genome Biol.">
        <title>AFLAP: assembly-free linkage analysis pipeline using k-mers from genome sequencing data.</title>
        <authorList>
            <person name="Fletcher K."/>
            <person name="Zhang L."/>
            <person name="Gil J."/>
            <person name="Han R."/>
            <person name="Cavanaugh K."/>
            <person name="Michelmore R."/>
        </authorList>
    </citation>
    <scope>NUCLEOTIDE SEQUENCE [LARGE SCALE GENOMIC DNA]</scope>
    <source>
        <strain evidence="3 4">SF5</strain>
    </source>
</reference>
<feature type="transmembrane region" description="Helical" evidence="1">
    <location>
        <begin position="131"/>
        <end position="152"/>
    </location>
</feature>
<evidence type="ECO:0000313" key="3">
    <source>
        <dbReference type="EMBL" id="TDH71501.1"/>
    </source>
</evidence>
<keyword evidence="4" id="KW-1185">Reference proteome</keyword>